<protein>
    <recommendedName>
        <fullName evidence="6">MADS-box domain-containing protein</fullName>
    </recommendedName>
</protein>
<evidence type="ECO:0000256" key="3">
    <source>
        <dbReference type="ARBA" id="ARBA00023125"/>
    </source>
</evidence>
<dbReference type="SUPFAM" id="SSF55455">
    <property type="entry name" value="SRF-like"/>
    <property type="match status" value="1"/>
</dbReference>
<dbReference type="GO" id="GO:0003677">
    <property type="term" value="F:DNA binding"/>
    <property type="evidence" value="ECO:0007669"/>
    <property type="project" value="UniProtKB-KW"/>
</dbReference>
<evidence type="ECO:0000256" key="2">
    <source>
        <dbReference type="ARBA" id="ARBA00023015"/>
    </source>
</evidence>
<dbReference type="InterPro" id="IPR002100">
    <property type="entry name" value="TF_MADSbox"/>
</dbReference>
<keyword evidence="4" id="KW-0804">Transcription</keyword>
<proteinExistence type="predicted"/>
<dbReference type="Gene3D" id="3.40.1810.10">
    <property type="entry name" value="Transcription factor, MADS-box"/>
    <property type="match status" value="1"/>
</dbReference>
<reference evidence="8" key="1">
    <citation type="submission" date="2022-05" db="EMBL/GenBank/DDBJ databases">
        <title>The Musa troglodytarum L. genome provides insights into the mechanism of non-climacteric behaviour and enrichment of carotenoids.</title>
        <authorList>
            <person name="Wang J."/>
        </authorList>
    </citation>
    <scope>NUCLEOTIDE SEQUENCE</scope>
    <source>
        <tissue evidence="8">Leaf</tissue>
    </source>
</reference>
<feature type="domain" description="MADS-box" evidence="6">
    <location>
        <begin position="1"/>
        <end position="51"/>
    </location>
</feature>
<gene>
    <name evidence="8" type="ORF">MUK42_28664</name>
    <name evidence="7" type="ORF">MUK42_32886</name>
</gene>
<dbReference type="PROSITE" id="PS50066">
    <property type="entry name" value="MADS_BOX_2"/>
    <property type="match status" value="1"/>
</dbReference>
<evidence type="ECO:0000313" key="7">
    <source>
        <dbReference type="EMBL" id="URD85058.1"/>
    </source>
</evidence>
<evidence type="ECO:0000313" key="9">
    <source>
        <dbReference type="Proteomes" id="UP001055439"/>
    </source>
</evidence>
<name>A0A9E7F0N9_9LILI</name>
<accession>A0A9E7F0N9</accession>
<evidence type="ECO:0000313" key="8">
    <source>
        <dbReference type="EMBL" id="URD87595.1"/>
    </source>
</evidence>
<evidence type="ECO:0000256" key="5">
    <source>
        <dbReference type="ARBA" id="ARBA00023242"/>
    </source>
</evidence>
<dbReference type="EMBL" id="CP097504">
    <property type="protein sequence ID" value="URD85058.1"/>
    <property type="molecule type" value="Genomic_DNA"/>
</dbReference>
<organism evidence="8 9">
    <name type="scientific">Musa troglodytarum</name>
    <name type="common">fe'i banana</name>
    <dbReference type="NCBI Taxonomy" id="320322"/>
    <lineage>
        <taxon>Eukaryota</taxon>
        <taxon>Viridiplantae</taxon>
        <taxon>Streptophyta</taxon>
        <taxon>Embryophyta</taxon>
        <taxon>Tracheophyta</taxon>
        <taxon>Spermatophyta</taxon>
        <taxon>Magnoliopsida</taxon>
        <taxon>Liliopsida</taxon>
        <taxon>Zingiberales</taxon>
        <taxon>Musaceae</taxon>
        <taxon>Musa</taxon>
    </lineage>
</organism>
<dbReference type="AlphaFoldDB" id="A0A9E7F0N9"/>
<keyword evidence="9" id="KW-1185">Reference proteome</keyword>
<evidence type="ECO:0000259" key="6">
    <source>
        <dbReference type="PROSITE" id="PS50066"/>
    </source>
</evidence>
<dbReference type="GO" id="GO:0005634">
    <property type="term" value="C:nucleus"/>
    <property type="evidence" value="ECO:0007669"/>
    <property type="project" value="UniProtKB-SubCell"/>
</dbReference>
<keyword evidence="5" id="KW-0539">Nucleus</keyword>
<comment type="subcellular location">
    <subcellularLocation>
        <location evidence="1">Nucleus</location>
    </subcellularLocation>
</comment>
<dbReference type="GO" id="GO:0046983">
    <property type="term" value="F:protein dimerization activity"/>
    <property type="evidence" value="ECO:0007669"/>
    <property type="project" value="InterPro"/>
</dbReference>
<evidence type="ECO:0000256" key="4">
    <source>
        <dbReference type="ARBA" id="ARBA00023163"/>
    </source>
</evidence>
<dbReference type="InterPro" id="IPR036879">
    <property type="entry name" value="TF_MADSbox_sf"/>
</dbReference>
<sequence length="51" mass="5548">MKKIEDKDARYISLSKTRNDVFVKASELSSLCSADVAANSIPSVAGAWTWS</sequence>
<keyword evidence="2" id="KW-0805">Transcription regulation</keyword>
<dbReference type="EMBL" id="CP097504">
    <property type="protein sequence ID" value="URD87595.1"/>
    <property type="molecule type" value="Genomic_DNA"/>
</dbReference>
<keyword evidence="3" id="KW-0238">DNA-binding</keyword>
<evidence type="ECO:0000256" key="1">
    <source>
        <dbReference type="ARBA" id="ARBA00004123"/>
    </source>
</evidence>
<dbReference type="Pfam" id="PF00319">
    <property type="entry name" value="SRF-TF"/>
    <property type="match status" value="1"/>
</dbReference>
<dbReference type="Proteomes" id="UP001055439">
    <property type="component" value="Chromosome 2"/>
</dbReference>